<evidence type="ECO:0000313" key="10">
    <source>
        <dbReference type="EMBL" id="VGO19754.1"/>
    </source>
</evidence>
<dbReference type="InterPro" id="IPR006104">
    <property type="entry name" value="Glyco_hydro_2_N"/>
</dbReference>
<evidence type="ECO:0000256" key="4">
    <source>
        <dbReference type="ARBA" id="ARBA00022801"/>
    </source>
</evidence>
<dbReference type="InterPro" id="IPR006103">
    <property type="entry name" value="Glyco_hydro_2_cat"/>
</dbReference>
<dbReference type="GO" id="GO:0004565">
    <property type="term" value="F:beta-galactosidase activity"/>
    <property type="evidence" value="ECO:0007669"/>
    <property type="project" value="UniProtKB-EC"/>
</dbReference>
<dbReference type="InterPro" id="IPR013783">
    <property type="entry name" value="Ig-like_fold"/>
</dbReference>
<dbReference type="SMART" id="SM01038">
    <property type="entry name" value="Bgal_small_N"/>
    <property type="match status" value="1"/>
</dbReference>
<dbReference type="SUPFAM" id="SSF74650">
    <property type="entry name" value="Galactose mutarotase-like"/>
    <property type="match status" value="1"/>
</dbReference>
<dbReference type="Gene3D" id="2.60.40.10">
    <property type="entry name" value="Immunoglobulins"/>
    <property type="match status" value="2"/>
</dbReference>
<keyword evidence="11" id="KW-1185">Reference proteome</keyword>
<dbReference type="InterPro" id="IPR036156">
    <property type="entry name" value="Beta-gal/glucu_dom_sf"/>
</dbReference>
<dbReference type="InterPro" id="IPR032312">
    <property type="entry name" value="LacZ_4"/>
</dbReference>
<keyword evidence="8" id="KW-0732">Signal</keyword>
<dbReference type="PANTHER" id="PTHR46323">
    <property type="entry name" value="BETA-GALACTOSIDASE"/>
    <property type="match status" value="1"/>
</dbReference>
<dbReference type="EC" id="3.2.1.23" evidence="3 7"/>
<dbReference type="SUPFAM" id="SSF49303">
    <property type="entry name" value="beta-Galactosidase/glucuronidase domain"/>
    <property type="match status" value="2"/>
</dbReference>
<dbReference type="GO" id="GO:0030246">
    <property type="term" value="F:carbohydrate binding"/>
    <property type="evidence" value="ECO:0007669"/>
    <property type="project" value="InterPro"/>
</dbReference>
<evidence type="ECO:0000256" key="7">
    <source>
        <dbReference type="RuleBase" id="RU361154"/>
    </source>
</evidence>
<dbReference type="FunFam" id="2.60.40.10:FF:000680">
    <property type="entry name" value="Beta-galactosidase"/>
    <property type="match status" value="1"/>
</dbReference>
<gene>
    <name evidence="10" type="primary">ebgA_1</name>
    <name evidence="10" type="ORF">SCARR_01813</name>
</gene>
<dbReference type="SUPFAM" id="SSF51445">
    <property type="entry name" value="(Trans)glycosidases"/>
    <property type="match status" value="1"/>
</dbReference>
<reference evidence="10 11" key="1">
    <citation type="submission" date="2019-04" db="EMBL/GenBank/DDBJ databases">
        <authorList>
            <person name="Van Vliet M D."/>
        </authorList>
    </citation>
    <scope>NUCLEOTIDE SEQUENCE [LARGE SCALE GENOMIC DNA]</scope>
    <source>
        <strain evidence="10 11">F21</strain>
    </source>
</reference>
<dbReference type="Gene3D" id="2.60.120.260">
    <property type="entry name" value="Galactose-binding domain-like"/>
    <property type="match status" value="1"/>
</dbReference>
<dbReference type="PRINTS" id="PR00132">
    <property type="entry name" value="GLHYDRLASE2"/>
</dbReference>
<dbReference type="GO" id="GO:0005990">
    <property type="term" value="P:lactose catabolic process"/>
    <property type="evidence" value="ECO:0007669"/>
    <property type="project" value="TreeGrafter"/>
</dbReference>
<organism evidence="10 11">
    <name type="scientific">Pontiella sulfatireligans</name>
    <dbReference type="NCBI Taxonomy" id="2750658"/>
    <lineage>
        <taxon>Bacteria</taxon>
        <taxon>Pseudomonadati</taxon>
        <taxon>Kiritimatiellota</taxon>
        <taxon>Kiritimatiellia</taxon>
        <taxon>Kiritimatiellales</taxon>
        <taxon>Pontiellaceae</taxon>
        <taxon>Pontiella</taxon>
    </lineage>
</organism>
<dbReference type="InterPro" id="IPR006102">
    <property type="entry name" value="Ig-like_GH2"/>
</dbReference>
<evidence type="ECO:0000256" key="2">
    <source>
        <dbReference type="ARBA" id="ARBA00007401"/>
    </source>
</evidence>
<comment type="similarity">
    <text evidence="2 7">Belongs to the glycosyl hydrolase 2 family.</text>
</comment>
<dbReference type="Pfam" id="PF00703">
    <property type="entry name" value="Glyco_hydro_2"/>
    <property type="match status" value="1"/>
</dbReference>
<evidence type="ECO:0000256" key="6">
    <source>
        <dbReference type="ARBA" id="ARBA00032230"/>
    </source>
</evidence>
<dbReference type="Pfam" id="PF02836">
    <property type="entry name" value="Glyco_hydro_2_C"/>
    <property type="match status" value="1"/>
</dbReference>
<dbReference type="InterPro" id="IPR050347">
    <property type="entry name" value="Bact_Beta-galactosidase"/>
</dbReference>
<proteinExistence type="inferred from homology"/>
<evidence type="ECO:0000313" key="11">
    <source>
        <dbReference type="Proteomes" id="UP000346198"/>
    </source>
</evidence>
<accession>A0A6C2UKB3</accession>
<sequence>MKIRSIIFSGLLAISSLGAAPVTDWENPAVTAINKEPRHATLMPFASMETASLDKSDSPYFQSLNGTWKFQWVKTPEARSRDFQHPDFDVSSWDDIAVPSCWQMKGYGIPIYTNIEYPFDKNPPFIGGDNGNPVGSYRRSFLVSNDWRGREVFIHFDGVDSAFYIWVNGKKVGYSQGSRTPAEFNLTPYLKAGENQLAVQVFRWCDGSYLEDQDGWRMAGIFRDVYLFSTPTTHIRDFFVTTELDASFNNAVLKVDVSLKNYGKRASESTEIEVVLQDQKESKIGSVSTTIQSLEAGAEKTIALEIPVKNPAKWTHETPNLYSVFIVQQRGGETIEAVACRTGFRKVEIKDSQVLLNGQPVLFKGVNRVEHDPIHGKTVPRENLELDLKLMKQHNINCVRTAHYPHDPALYDLCDEWGLLVIDEANVESHGMRYGDESLAKQPEWETQHVERSMNMVERDKNHPCVVMWSHGNEAGNGQNIVAMNEFCHQRDSSRPTHYHFQEGPRTCDVMGGGAIGKKQNRYLTINLLEKQAVYEKDLRPYLLNEYAHAMGNSVGNLPEYVAVFEKHQKLIGGCIWDWIDQGLLKEGPDGKPFWAYGGDFGDLPNDGNFCLNGLIFPDRSVNAKTLETKKAYQNYSFALSGSTVEVFNKFYFIDSGGHGFFWSLLENGREIGSGKLDVAPVPPRGRAKATLPIDIAEFDPAKEYIVVVEARLAGEQPWAKTGYSVAAEQLMLQPWTFAGKVPILGKRIPVVSESGDAVEVKGVDFAVRFNRRSGEMESYSIRGEALLTQGPRFSAARATIDNERNTRSLLEFFTDLTETVSRFEVGNIRDAVTVSVEKKLEGISRPPVVSAWKKQKAPPKKGGPAGFNLVELYTIHGDGTIELTSRVAPFGQVPELHRVGYELRTPAGFEQFVWYGRGPHESYIDRNASAFLGEYRGTVDEQFVNYPVPQENGNKTDVRWMSLRNNAGAGVQIRGRQPLSVSVRHYSTENLKAAKHPFDLVKLDETVLNIDYRQGPLGNASCGAGPLDQYKITRDPVSFGFFIEPLAETCAKPE</sequence>
<dbReference type="InterPro" id="IPR006101">
    <property type="entry name" value="Glyco_hydro_2"/>
</dbReference>
<dbReference type="PROSITE" id="PS00719">
    <property type="entry name" value="GLYCOSYL_HYDROL_F2_1"/>
    <property type="match status" value="1"/>
</dbReference>
<feature type="chain" id="PRO_5025396277" description="Beta-galactosidase" evidence="8">
    <location>
        <begin position="20"/>
        <end position="1055"/>
    </location>
</feature>
<evidence type="ECO:0000259" key="9">
    <source>
        <dbReference type="SMART" id="SM01038"/>
    </source>
</evidence>
<dbReference type="PROSITE" id="PS00608">
    <property type="entry name" value="GLYCOSYL_HYDROL_F2_2"/>
    <property type="match status" value="1"/>
</dbReference>
<dbReference type="SUPFAM" id="SSF49785">
    <property type="entry name" value="Galactose-binding domain-like"/>
    <property type="match status" value="1"/>
</dbReference>
<feature type="signal peptide" evidence="8">
    <location>
        <begin position="1"/>
        <end position="19"/>
    </location>
</feature>
<keyword evidence="4 7" id="KW-0378">Hydrolase</keyword>
<comment type="catalytic activity">
    <reaction evidence="1 7">
        <text>Hydrolysis of terminal non-reducing beta-D-galactose residues in beta-D-galactosides.</text>
        <dbReference type="EC" id="3.2.1.23"/>
    </reaction>
</comment>
<dbReference type="InterPro" id="IPR017853">
    <property type="entry name" value="GH"/>
</dbReference>
<keyword evidence="5 7" id="KW-0326">Glycosidase</keyword>
<dbReference type="EMBL" id="CAAHFH010000001">
    <property type="protein sequence ID" value="VGO19754.1"/>
    <property type="molecule type" value="Genomic_DNA"/>
</dbReference>
<dbReference type="InterPro" id="IPR023230">
    <property type="entry name" value="Glyco_hydro_2_CS"/>
</dbReference>
<dbReference type="Pfam" id="PF02837">
    <property type="entry name" value="Glyco_hydro_2_N"/>
    <property type="match status" value="1"/>
</dbReference>
<dbReference type="Pfam" id="PF02929">
    <property type="entry name" value="Bgal_small_N"/>
    <property type="match status" value="1"/>
</dbReference>
<dbReference type="InterPro" id="IPR004199">
    <property type="entry name" value="B-gal_small/dom_5"/>
</dbReference>
<evidence type="ECO:0000256" key="3">
    <source>
        <dbReference type="ARBA" id="ARBA00012756"/>
    </source>
</evidence>
<dbReference type="GO" id="GO:0009341">
    <property type="term" value="C:beta-galactosidase complex"/>
    <property type="evidence" value="ECO:0007669"/>
    <property type="project" value="InterPro"/>
</dbReference>
<name>A0A6C2UKB3_9BACT</name>
<evidence type="ECO:0000256" key="8">
    <source>
        <dbReference type="SAM" id="SignalP"/>
    </source>
</evidence>
<protein>
    <recommendedName>
        <fullName evidence="3 7">Beta-galactosidase</fullName>
        <ecNumber evidence="3 7">3.2.1.23</ecNumber>
    </recommendedName>
    <alternativeName>
        <fullName evidence="6 7">Lactase</fullName>
    </alternativeName>
</protein>
<dbReference type="InterPro" id="IPR014718">
    <property type="entry name" value="GH-type_carb-bd"/>
</dbReference>
<dbReference type="Pfam" id="PF16353">
    <property type="entry name" value="LacZ_4"/>
    <property type="match status" value="1"/>
</dbReference>
<dbReference type="Proteomes" id="UP000346198">
    <property type="component" value="Unassembled WGS sequence"/>
</dbReference>
<evidence type="ECO:0000256" key="5">
    <source>
        <dbReference type="ARBA" id="ARBA00023295"/>
    </source>
</evidence>
<feature type="domain" description="Beta galactosidase small chain/" evidence="9">
    <location>
        <begin position="760"/>
        <end position="1045"/>
    </location>
</feature>
<dbReference type="PANTHER" id="PTHR46323:SF2">
    <property type="entry name" value="BETA-GALACTOSIDASE"/>
    <property type="match status" value="1"/>
</dbReference>
<dbReference type="AlphaFoldDB" id="A0A6C2UKB3"/>
<dbReference type="InterPro" id="IPR008979">
    <property type="entry name" value="Galactose-bd-like_sf"/>
</dbReference>
<dbReference type="Gene3D" id="2.70.98.10">
    <property type="match status" value="1"/>
</dbReference>
<dbReference type="Gene3D" id="3.20.20.80">
    <property type="entry name" value="Glycosidases"/>
    <property type="match status" value="1"/>
</dbReference>
<dbReference type="RefSeq" id="WP_136061172.1">
    <property type="nucleotide sequence ID" value="NZ_CAAHFH010000001.1"/>
</dbReference>
<dbReference type="InterPro" id="IPR011013">
    <property type="entry name" value="Gal_mutarotase_sf_dom"/>
</dbReference>
<evidence type="ECO:0000256" key="1">
    <source>
        <dbReference type="ARBA" id="ARBA00001412"/>
    </source>
</evidence>
<dbReference type="InterPro" id="IPR023232">
    <property type="entry name" value="Glyco_hydro_2_AS"/>
</dbReference>